<reference evidence="1 2" key="1">
    <citation type="submission" date="2019-03" db="EMBL/GenBank/DDBJ databases">
        <title>Single cell metagenomics reveals metabolic interactions within the superorganism composed of flagellate Streblomastix strix and complex community of Bacteroidetes bacteria on its surface.</title>
        <authorList>
            <person name="Treitli S.C."/>
            <person name="Kolisko M."/>
            <person name="Husnik F."/>
            <person name="Keeling P."/>
            <person name="Hampl V."/>
        </authorList>
    </citation>
    <scope>NUCLEOTIDE SEQUENCE [LARGE SCALE GENOMIC DNA]</scope>
    <source>
        <strain evidence="1">ST1C</strain>
    </source>
</reference>
<organism evidence="1 2">
    <name type="scientific">Streblomastix strix</name>
    <dbReference type="NCBI Taxonomy" id="222440"/>
    <lineage>
        <taxon>Eukaryota</taxon>
        <taxon>Metamonada</taxon>
        <taxon>Preaxostyla</taxon>
        <taxon>Oxymonadida</taxon>
        <taxon>Streblomastigidae</taxon>
        <taxon>Streblomastix</taxon>
    </lineage>
</organism>
<protein>
    <submittedName>
        <fullName evidence="1">Uncharacterized protein</fullName>
    </submittedName>
</protein>
<gene>
    <name evidence="1" type="ORF">EZS28_018883</name>
</gene>
<comment type="caution">
    <text evidence="1">The sequence shown here is derived from an EMBL/GenBank/DDBJ whole genome shotgun (WGS) entry which is preliminary data.</text>
</comment>
<dbReference type="AlphaFoldDB" id="A0A5J4VT48"/>
<accession>A0A5J4VT48</accession>
<dbReference type="Proteomes" id="UP000324800">
    <property type="component" value="Unassembled WGS sequence"/>
</dbReference>
<dbReference type="EMBL" id="SNRW01005200">
    <property type="protein sequence ID" value="KAA6385589.1"/>
    <property type="molecule type" value="Genomic_DNA"/>
</dbReference>
<evidence type="ECO:0000313" key="1">
    <source>
        <dbReference type="EMBL" id="KAA6385589.1"/>
    </source>
</evidence>
<sequence length="87" mass="9537">MRTQDNQLIVSQLLNLERSILALSKSQQLINRTAHQTFTGAAVLFKSENISSFTTAIIVQAKQRQQYAVVAEAVSMSAKGTSIDTPQ</sequence>
<proteinExistence type="predicted"/>
<name>A0A5J4VT48_9EUKA</name>
<evidence type="ECO:0000313" key="2">
    <source>
        <dbReference type="Proteomes" id="UP000324800"/>
    </source>
</evidence>